<dbReference type="InterPro" id="IPR027417">
    <property type="entry name" value="P-loop_NTPase"/>
</dbReference>
<dbReference type="EMBL" id="GDID01000518">
    <property type="protein sequence ID" value="JAP96088.1"/>
    <property type="molecule type" value="Transcribed_RNA"/>
</dbReference>
<dbReference type="CDD" id="cd18793">
    <property type="entry name" value="SF2_C_SNF"/>
    <property type="match status" value="1"/>
</dbReference>
<evidence type="ECO:0000256" key="4">
    <source>
        <dbReference type="ARBA" id="ARBA00022840"/>
    </source>
</evidence>
<dbReference type="InterPro" id="IPR001650">
    <property type="entry name" value="Helicase_C-like"/>
</dbReference>
<dbReference type="Gene3D" id="3.40.50.300">
    <property type="entry name" value="P-loop containing nucleotide triphosphate hydrolases"/>
    <property type="match status" value="1"/>
</dbReference>
<evidence type="ECO:0000259" key="6">
    <source>
        <dbReference type="PROSITE" id="PS51194"/>
    </source>
</evidence>
<dbReference type="GO" id="GO:0042393">
    <property type="term" value="F:histone binding"/>
    <property type="evidence" value="ECO:0007669"/>
    <property type="project" value="TreeGrafter"/>
</dbReference>
<dbReference type="GO" id="GO:0004386">
    <property type="term" value="F:helicase activity"/>
    <property type="evidence" value="ECO:0007669"/>
    <property type="project" value="UniProtKB-KW"/>
</dbReference>
<keyword evidence="4 5" id="KW-0067">ATP-binding</keyword>
<comment type="subunit">
    <text evidence="5">Component of the INO80 chromatin-remodeling complex.</text>
</comment>
<evidence type="ECO:0000256" key="3">
    <source>
        <dbReference type="ARBA" id="ARBA00022801"/>
    </source>
</evidence>
<dbReference type="PROSITE" id="PS51194">
    <property type="entry name" value="HELICASE_CTER"/>
    <property type="match status" value="1"/>
</dbReference>
<comment type="subcellular location">
    <subcellularLocation>
        <location evidence="1 5">Nucleus</location>
    </subcellularLocation>
</comment>
<organism evidence="7">
    <name type="scientific">Trepomonas sp. PC1</name>
    <dbReference type="NCBI Taxonomy" id="1076344"/>
    <lineage>
        <taxon>Eukaryota</taxon>
        <taxon>Metamonada</taxon>
        <taxon>Diplomonadida</taxon>
        <taxon>Hexamitidae</taxon>
        <taxon>Hexamitinae</taxon>
        <taxon>Trepomonas</taxon>
    </lineage>
</organism>
<dbReference type="GO" id="GO:0003677">
    <property type="term" value="F:DNA binding"/>
    <property type="evidence" value="ECO:0007669"/>
    <property type="project" value="UniProtKB-UniRule"/>
</dbReference>
<feature type="domain" description="Helicase C-terminal" evidence="6">
    <location>
        <begin position="312"/>
        <end position="484"/>
    </location>
</feature>
<name>A0A146KIV9_9EUKA</name>
<keyword evidence="2" id="KW-0547">Nucleotide-binding</keyword>
<dbReference type="GO" id="GO:0006281">
    <property type="term" value="P:DNA repair"/>
    <property type="evidence" value="ECO:0007669"/>
    <property type="project" value="UniProtKB-UniRule"/>
</dbReference>
<dbReference type="SMART" id="SM00490">
    <property type="entry name" value="HELICc"/>
    <property type="match status" value="1"/>
</dbReference>
<keyword evidence="3 5" id="KW-0378">Hydrolase</keyword>
<dbReference type="PANTHER" id="PTHR45685">
    <property type="entry name" value="HELICASE SRCAP-RELATED"/>
    <property type="match status" value="1"/>
</dbReference>
<keyword evidence="5" id="KW-0227">DNA damage</keyword>
<dbReference type="InterPro" id="IPR049730">
    <property type="entry name" value="SNF2/RAD54-like_C"/>
</dbReference>
<dbReference type="AlphaFoldDB" id="A0A146KIV9"/>
<keyword evidence="7" id="KW-0347">Helicase</keyword>
<comment type="domain">
    <text evidence="5">The DBINO region is involved in binding to DNA.</text>
</comment>
<feature type="non-terminal residue" evidence="7">
    <location>
        <position position="1"/>
    </location>
</feature>
<reference evidence="7" key="1">
    <citation type="submission" date="2015-07" db="EMBL/GenBank/DDBJ databases">
        <title>Adaptation to a free-living lifestyle via gene acquisitions in the diplomonad Trepomonas sp. PC1.</title>
        <authorList>
            <person name="Xu F."/>
            <person name="Jerlstrom-Hultqvist J."/>
            <person name="Kolisko M."/>
            <person name="Simpson A.G.B."/>
            <person name="Roger A.J."/>
            <person name="Svard S.G."/>
            <person name="Andersson J.O."/>
        </authorList>
    </citation>
    <scope>NUCLEOTIDE SEQUENCE</scope>
    <source>
        <strain evidence="7">PC1</strain>
    </source>
</reference>
<dbReference type="PANTHER" id="PTHR45685:SF2">
    <property type="entry name" value="CHROMATIN-REMODELING ATPASE INO80"/>
    <property type="match status" value="1"/>
</dbReference>
<protein>
    <recommendedName>
        <fullName evidence="5">Chromatin-remodeling ATPase INO80</fullName>
        <ecNumber evidence="5">3.6.4.-</ecNumber>
    </recommendedName>
</protein>
<dbReference type="GO" id="GO:0005524">
    <property type="term" value="F:ATP binding"/>
    <property type="evidence" value="ECO:0007669"/>
    <property type="project" value="UniProtKB-UniRule"/>
</dbReference>
<dbReference type="GO" id="GO:0006338">
    <property type="term" value="P:chromatin remodeling"/>
    <property type="evidence" value="ECO:0007669"/>
    <property type="project" value="UniProtKB-UniRule"/>
</dbReference>
<keyword evidence="5" id="KW-0234">DNA repair</keyword>
<evidence type="ECO:0000256" key="1">
    <source>
        <dbReference type="ARBA" id="ARBA00004123"/>
    </source>
</evidence>
<dbReference type="GO" id="GO:0031011">
    <property type="term" value="C:Ino80 complex"/>
    <property type="evidence" value="ECO:0007669"/>
    <property type="project" value="UniProtKB-UniRule"/>
</dbReference>
<evidence type="ECO:0000256" key="5">
    <source>
        <dbReference type="RuleBase" id="RU368001"/>
    </source>
</evidence>
<dbReference type="Pfam" id="PF00271">
    <property type="entry name" value="Helicase_C"/>
    <property type="match status" value="1"/>
</dbReference>
<dbReference type="SUPFAM" id="SSF52540">
    <property type="entry name" value="P-loop containing nucleoside triphosphate hydrolases"/>
    <property type="match status" value="1"/>
</dbReference>
<accession>A0A146KIV9</accession>
<evidence type="ECO:0000313" key="7">
    <source>
        <dbReference type="EMBL" id="JAP96088.1"/>
    </source>
</evidence>
<gene>
    <name evidence="7" type="ORF">TPC1_10701</name>
</gene>
<dbReference type="InterPro" id="IPR050520">
    <property type="entry name" value="INO80/SWR1_helicase"/>
</dbReference>
<dbReference type="GO" id="GO:0016887">
    <property type="term" value="F:ATP hydrolysis activity"/>
    <property type="evidence" value="ECO:0007669"/>
    <property type="project" value="TreeGrafter"/>
</dbReference>
<sequence length="659" mass="77847">KVFLKFSSLSRNQETLIGQFTNQNSFLQELQKSQMFQKQYLLVQQFKLPYPNTHYYCDYQLERLQLNCNMKLMRQQKSNQFYSAAEQNPVFQFKSKYFQRNVEKTDINKLFPDEIIQKVHRLKKEENLTEKTEKTETEKPKKAKKATKLITISKRLRVKDQEVITPMPLLHLSIPPVSTLSQVNLDVSEQQLFKNANFALPSVAGRGCNASYVGLANNSLSVNTHQFQFSKKLSPFSLLQKEQFYNTQNLQFGEADFLNDFFLLNTRSVYQQPTFQDINSVYFQCNQSRYFQSENKFDLISQSGKLILLQKMLQQFYQEDAKVLIFTQQHKMLDILELFLNFCHYQFFRMDGSTTPKERMNLVDRFNADPKVFCFILTTRTGGIGLNLTGANVVLFVDTDWNPQIHQQATDRVHRINQIRDVRVYTMVSEYTCEENIVRRATQKKHLDKLILKDGVFCPEYFDKGSNFQEKVEERFSQQEKQLEVVYVSLINQEQLKQRLGDVLDCYQDDDDKTASKNLLKEWMGDLSEIEEVEDQVETSFQLMQQIEIYQNLQKVPKFFMKFFNKGYESVQELKKLEETDQVVGFGTDLLKPAEKIEDLQQQFITHQIDKEEFLAQKEDLTYYSLHELQQDVKILEKPQKLRRAKQGNDITIRKVYWP</sequence>
<comment type="similarity">
    <text evidence="5">Belongs to the SNF2/RAD54 helicase family.</text>
</comment>
<keyword evidence="5" id="KW-0238">DNA-binding</keyword>
<comment type="function">
    <text evidence="5">ATPase component of the INO80 complex which remodels chromatin by shifting nucleosomes and is involved in DNA repair.</text>
</comment>
<feature type="non-terminal residue" evidence="7">
    <location>
        <position position="659"/>
    </location>
</feature>
<evidence type="ECO:0000256" key="2">
    <source>
        <dbReference type="ARBA" id="ARBA00022741"/>
    </source>
</evidence>
<proteinExistence type="inferred from homology"/>
<comment type="catalytic activity">
    <reaction evidence="5">
        <text>ATP + H2O = ADP + phosphate + H(+)</text>
        <dbReference type="Rhea" id="RHEA:13065"/>
        <dbReference type="ChEBI" id="CHEBI:15377"/>
        <dbReference type="ChEBI" id="CHEBI:15378"/>
        <dbReference type="ChEBI" id="CHEBI:30616"/>
        <dbReference type="ChEBI" id="CHEBI:43474"/>
        <dbReference type="ChEBI" id="CHEBI:456216"/>
    </reaction>
</comment>
<dbReference type="EC" id="3.6.4.-" evidence="5"/>